<evidence type="ECO:0000256" key="4">
    <source>
        <dbReference type="ARBA" id="ARBA00022475"/>
    </source>
</evidence>
<gene>
    <name evidence="9" type="ORF">NB645_05265</name>
</gene>
<feature type="transmembrane region" description="Helical" evidence="8">
    <location>
        <begin position="137"/>
        <end position="160"/>
    </location>
</feature>
<reference evidence="9" key="1">
    <citation type="journal article" date="2022" name="Front. Microbiol.">
        <title>New perspectives on an old grouping: The genomic and phenotypic variability of Oxalobacter formigenes and the implications for calcium oxalate stone prevention.</title>
        <authorList>
            <person name="Chmiel J.A."/>
            <person name="Carr C."/>
            <person name="Stuivenberg G.A."/>
            <person name="Venema R."/>
            <person name="Chanyi R.M."/>
            <person name="Al K.F."/>
            <person name="Giguere D."/>
            <person name="Say H."/>
            <person name="Akouris P.P."/>
            <person name="Dominguez Romero S.A."/>
            <person name="Kwong A."/>
            <person name="Tai V."/>
            <person name="Koval S.F."/>
            <person name="Razvi H."/>
            <person name="Bjazevic J."/>
            <person name="Burton J.P."/>
        </authorList>
    </citation>
    <scope>NUCLEOTIDE SEQUENCE</scope>
    <source>
        <strain evidence="9">HOxNP-1</strain>
    </source>
</reference>
<evidence type="ECO:0000256" key="1">
    <source>
        <dbReference type="ARBA" id="ARBA00004651"/>
    </source>
</evidence>
<accession>A0ABY7JHF2</accession>
<feature type="transmembrane region" description="Helical" evidence="8">
    <location>
        <begin position="110"/>
        <end position="131"/>
    </location>
</feature>
<dbReference type="CDD" id="cd06550">
    <property type="entry name" value="TM_ABC_iron-siderophores_like"/>
    <property type="match status" value="1"/>
</dbReference>
<feature type="transmembrane region" description="Helical" evidence="8">
    <location>
        <begin position="296"/>
        <end position="318"/>
    </location>
</feature>
<dbReference type="InterPro" id="IPR037294">
    <property type="entry name" value="ABC_BtuC-like"/>
</dbReference>
<sequence>MKFSGLHLSDRSKLVWLAVLSVVAAAFFVFPGLNADNIGFFLPRRLEKIVAILVSAWCIGYTAITFQTITGNRILTPSVMGLDSLYLFIQTVIIFFFGSGKLEMMTGTGNFFLSIGFMIGASCILFLTLFGKERKGVYFLLLAGLIIGALFMSLATFMQVMMDPNEFLFLQGKMFASFNNINVSLLWLCVAICLATAGITWRDYREYDVLSLGAEQAVNLGLSYRTAVLKSLIVTAVLVSISTALTGPITFLGILIANLSRQLISSFHHTRMVLGSVLLGCLFLVTGQWLVERVFFFSTTVSVIINFIGGLYFIYLILKEAKA</sequence>
<evidence type="ECO:0000256" key="7">
    <source>
        <dbReference type="ARBA" id="ARBA00023136"/>
    </source>
</evidence>
<dbReference type="Proteomes" id="UP001164794">
    <property type="component" value="Chromosome"/>
</dbReference>
<evidence type="ECO:0000256" key="5">
    <source>
        <dbReference type="ARBA" id="ARBA00022692"/>
    </source>
</evidence>
<feature type="transmembrane region" description="Helical" evidence="8">
    <location>
        <begin position="78"/>
        <end position="98"/>
    </location>
</feature>
<protein>
    <submittedName>
        <fullName evidence="9">Iron chelate uptake ABC transporter family permease subunit</fullName>
    </submittedName>
</protein>
<organism evidence="9 10">
    <name type="scientific">Oxalobacter aliiformigenes</name>
    <dbReference type="NCBI Taxonomy" id="2946593"/>
    <lineage>
        <taxon>Bacteria</taxon>
        <taxon>Pseudomonadati</taxon>
        <taxon>Pseudomonadota</taxon>
        <taxon>Betaproteobacteria</taxon>
        <taxon>Burkholderiales</taxon>
        <taxon>Oxalobacteraceae</taxon>
        <taxon>Oxalobacter</taxon>
    </lineage>
</organism>
<dbReference type="InterPro" id="IPR000522">
    <property type="entry name" value="ABC_transptr_permease_BtuC"/>
</dbReference>
<keyword evidence="7 8" id="KW-0472">Membrane</keyword>
<dbReference type="Pfam" id="PF01032">
    <property type="entry name" value="FecCD"/>
    <property type="match status" value="1"/>
</dbReference>
<evidence type="ECO:0000313" key="10">
    <source>
        <dbReference type="Proteomes" id="UP001164794"/>
    </source>
</evidence>
<comment type="subcellular location">
    <subcellularLocation>
        <location evidence="1">Cell membrane</location>
        <topology evidence="1">Multi-pass membrane protein</topology>
    </subcellularLocation>
</comment>
<keyword evidence="5 8" id="KW-0812">Transmembrane</keyword>
<name>A0ABY7JHF2_9BURK</name>
<feature type="transmembrane region" description="Helical" evidence="8">
    <location>
        <begin position="46"/>
        <end position="66"/>
    </location>
</feature>
<dbReference type="PANTHER" id="PTHR30472:SF19">
    <property type="entry name" value="PETROBACTIN IMPORT SYSTEM PERMEASE PROTEIN YCLO"/>
    <property type="match status" value="1"/>
</dbReference>
<keyword evidence="6 8" id="KW-1133">Transmembrane helix</keyword>
<keyword evidence="10" id="KW-1185">Reference proteome</keyword>
<dbReference type="RefSeq" id="WP_269263743.1">
    <property type="nucleotide sequence ID" value="NZ_CP098248.1"/>
</dbReference>
<evidence type="ECO:0000313" key="9">
    <source>
        <dbReference type="EMBL" id="WAV96266.1"/>
    </source>
</evidence>
<dbReference type="PANTHER" id="PTHR30472">
    <property type="entry name" value="FERRIC ENTEROBACTIN TRANSPORT SYSTEM PERMEASE PROTEIN"/>
    <property type="match status" value="1"/>
</dbReference>
<dbReference type="Gene3D" id="1.10.3470.10">
    <property type="entry name" value="ABC transporter involved in vitamin B12 uptake, BtuC"/>
    <property type="match status" value="1"/>
</dbReference>
<comment type="similarity">
    <text evidence="2">Belongs to the binding-protein-dependent transport system permease family. FecCD subfamily.</text>
</comment>
<dbReference type="SUPFAM" id="SSF81345">
    <property type="entry name" value="ABC transporter involved in vitamin B12 uptake, BtuC"/>
    <property type="match status" value="1"/>
</dbReference>
<keyword evidence="3" id="KW-0813">Transport</keyword>
<evidence type="ECO:0000256" key="2">
    <source>
        <dbReference type="ARBA" id="ARBA00007935"/>
    </source>
</evidence>
<feature type="transmembrane region" description="Helical" evidence="8">
    <location>
        <begin position="181"/>
        <end position="201"/>
    </location>
</feature>
<feature type="transmembrane region" description="Helical" evidence="8">
    <location>
        <begin position="232"/>
        <end position="260"/>
    </location>
</feature>
<feature type="transmembrane region" description="Helical" evidence="8">
    <location>
        <begin position="272"/>
        <end position="290"/>
    </location>
</feature>
<keyword evidence="4" id="KW-1003">Cell membrane</keyword>
<dbReference type="EMBL" id="CP098248">
    <property type="protein sequence ID" value="WAV96266.1"/>
    <property type="molecule type" value="Genomic_DNA"/>
</dbReference>
<evidence type="ECO:0000256" key="3">
    <source>
        <dbReference type="ARBA" id="ARBA00022448"/>
    </source>
</evidence>
<evidence type="ECO:0000256" key="8">
    <source>
        <dbReference type="SAM" id="Phobius"/>
    </source>
</evidence>
<proteinExistence type="inferred from homology"/>
<feature type="transmembrane region" description="Helical" evidence="8">
    <location>
        <begin position="14"/>
        <end position="34"/>
    </location>
</feature>
<evidence type="ECO:0000256" key="6">
    <source>
        <dbReference type="ARBA" id="ARBA00022989"/>
    </source>
</evidence>